<evidence type="ECO:0000256" key="2">
    <source>
        <dbReference type="ARBA" id="ARBA00022692"/>
    </source>
</evidence>
<keyword evidence="11" id="KW-1185">Reference proteome</keyword>
<dbReference type="InterPro" id="IPR039421">
    <property type="entry name" value="Type_1_exporter"/>
</dbReference>
<dbReference type="SUPFAM" id="SSF52540">
    <property type="entry name" value="P-loop containing nucleoside triphosphate hydrolases"/>
    <property type="match status" value="1"/>
</dbReference>
<dbReference type="GO" id="GO:0015421">
    <property type="term" value="F:ABC-type oligopeptide transporter activity"/>
    <property type="evidence" value="ECO:0007669"/>
    <property type="project" value="TreeGrafter"/>
</dbReference>
<feature type="transmembrane region" description="Helical" evidence="7">
    <location>
        <begin position="284"/>
        <end position="306"/>
    </location>
</feature>
<dbReference type="InterPro" id="IPR036640">
    <property type="entry name" value="ABC1_TM_sf"/>
</dbReference>
<dbReference type="InterPro" id="IPR003439">
    <property type="entry name" value="ABC_transporter-like_ATP-bd"/>
</dbReference>
<dbReference type="Gene3D" id="1.20.1560.10">
    <property type="entry name" value="ABC transporter type 1, transmembrane domain"/>
    <property type="match status" value="1"/>
</dbReference>
<dbReference type="InterPro" id="IPR017871">
    <property type="entry name" value="ABC_transporter-like_CS"/>
</dbReference>
<name>A0A2T1DHM6_9CYAN</name>
<dbReference type="InterPro" id="IPR011527">
    <property type="entry name" value="ABC1_TM_dom"/>
</dbReference>
<evidence type="ECO:0000313" key="11">
    <source>
        <dbReference type="Proteomes" id="UP000238634"/>
    </source>
</evidence>
<dbReference type="FunFam" id="3.40.50.300:FF:000218">
    <property type="entry name" value="Multidrug ABC transporter ATP-binding protein"/>
    <property type="match status" value="1"/>
</dbReference>
<dbReference type="AlphaFoldDB" id="A0A2T1DHM6"/>
<dbReference type="STRING" id="1920490.GCA_001895925_04010"/>
<dbReference type="EMBL" id="PVWG01000008">
    <property type="protein sequence ID" value="PSB19954.1"/>
    <property type="molecule type" value="Genomic_DNA"/>
</dbReference>
<dbReference type="GO" id="GO:0005524">
    <property type="term" value="F:ATP binding"/>
    <property type="evidence" value="ECO:0007669"/>
    <property type="project" value="UniProtKB-KW"/>
</dbReference>
<dbReference type="InterPro" id="IPR027417">
    <property type="entry name" value="P-loop_NTPase"/>
</dbReference>
<dbReference type="SUPFAM" id="SSF90123">
    <property type="entry name" value="ABC transporter transmembrane region"/>
    <property type="match status" value="1"/>
</dbReference>
<dbReference type="Pfam" id="PF00005">
    <property type="entry name" value="ABC_tran"/>
    <property type="match status" value="1"/>
</dbReference>
<dbReference type="RefSeq" id="WP_073071154.1">
    <property type="nucleotide sequence ID" value="NZ_MPPI01000010.1"/>
</dbReference>
<evidence type="ECO:0000256" key="7">
    <source>
        <dbReference type="SAM" id="Phobius"/>
    </source>
</evidence>
<dbReference type="PANTHER" id="PTHR43394:SF1">
    <property type="entry name" value="ATP-BINDING CASSETTE SUB-FAMILY B MEMBER 10, MITOCHONDRIAL"/>
    <property type="match status" value="1"/>
</dbReference>
<keyword evidence="6 7" id="KW-0472">Membrane</keyword>
<reference evidence="10 11" key="1">
    <citation type="submission" date="2018-02" db="EMBL/GenBank/DDBJ databases">
        <authorList>
            <person name="Cohen D.B."/>
            <person name="Kent A.D."/>
        </authorList>
    </citation>
    <scope>NUCLEOTIDE SEQUENCE [LARGE SCALE GENOMIC DNA]</scope>
    <source>
        <strain evidence="10 11">ULC007</strain>
    </source>
</reference>
<feature type="domain" description="ABC transporter" evidence="8">
    <location>
        <begin position="355"/>
        <end position="590"/>
    </location>
</feature>
<evidence type="ECO:0000259" key="9">
    <source>
        <dbReference type="PROSITE" id="PS50929"/>
    </source>
</evidence>
<dbReference type="Proteomes" id="UP000238634">
    <property type="component" value="Unassembled WGS sequence"/>
</dbReference>
<dbReference type="PROSITE" id="PS50893">
    <property type="entry name" value="ABC_TRANSPORTER_2"/>
    <property type="match status" value="1"/>
</dbReference>
<feature type="domain" description="ABC transmembrane type-1" evidence="9">
    <location>
        <begin position="19"/>
        <end position="321"/>
    </location>
</feature>
<accession>A0A2T1DHM6</accession>
<dbReference type="PANTHER" id="PTHR43394">
    <property type="entry name" value="ATP-DEPENDENT PERMEASE MDL1, MITOCHONDRIAL"/>
    <property type="match status" value="1"/>
</dbReference>
<feature type="transmembrane region" description="Helical" evidence="7">
    <location>
        <begin position="259"/>
        <end position="278"/>
    </location>
</feature>
<organism evidence="10 11">
    <name type="scientific">Phormidesmis priestleyi ULC007</name>
    <dbReference type="NCBI Taxonomy" id="1920490"/>
    <lineage>
        <taxon>Bacteria</taxon>
        <taxon>Bacillati</taxon>
        <taxon>Cyanobacteriota</taxon>
        <taxon>Cyanophyceae</taxon>
        <taxon>Leptolyngbyales</taxon>
        <taxon>Leptolyngbyaceae</taxon>
        <taxon>Phormidesmis</taxon>
    </lineage>
</organism>
<evidence type="ECO:0000256" key="4">
    <source>
        <dbReference type="ARBA" id="ARBA00022840"/>
    </source>
</evidence>
<evidence type="ECO:0000256" key="3">
    <source>
        <dbReference type="ARBA" id="ARBA00022741"/>
    </source>
</evidence>
<gene>
    <name evidence="10" type="ORF">C7B65_09835</name>
</gene>
<protein>
    <submittedName>
        <fullName evidence="10">ABC transporter ATP-binding protein</fullName>
    </submittedName>
</protein>
<dbReference type="GO" id="GO:0016887">
    <property type="term" value="F:ATP hydrolysis activity"/>
    <property type="evidence" value="ECO:0007669"/>
    <property type="project" value="InterPro"/>
</dbReference>
<feature type="transmembrane region" description="Helical" evidence="7">
    <location>
        <begin position="152"/>
        <end position="173"/>
    </location>
</feature>
<keyword evidence="2 7" id="KW-0812">Transmembrane</keyword>
<dbReference type="OrthoDB" id="9762790at2"/>
<feature type="transmembrane region" description="Helical" evidence="7">
    <location>
        <begin position="179"/>
        <end position="197"/>
    </location>
</feature>
<dbReference type="PROSITE" id="PS00211">
    <property type="entry name" value="ABC_TRANSPORTER_1"/>
    <property type="match status" value="1"/>
</dbReference>
<comment type="caution">
    <text evidence="10">The sequence shown here is derived from an EMBL/GenBank/DDBJ whole genome shotgun (WGS) entry which is preliminary data.</text>
</comment>
<evidence type="ECO:0000259" key="8">
    <source>
        <dbReference type="PROSITE" id="PS50893"/>
    </source>
</evidence>
<evidence type="ECO:0000313" key="10">
    <source>
        <dbReference type="EMBL" id="PSB19954.1"/>
    </source>
</evidence>
<evidence type="ECO:0000256" key="5">
    <source>
        <dbReference type="ARBA" id="ARBA00022989"/>
    </source>
</evidence>
<dbReference type="Pfam" id="PF00664">
    <property type="entry name" value="ABC_membrane"/>
    <property type="match status" value="1"/>
</dbReference>
<evidence type="ECO:0000256" key="1">
    <source>
        <dbReference type="ARBA" id="ARBA00004651"/>
    </source>
</evidence>
<dbReference type="InterPro" id="IPR003593">
    <property type="entry name" value="AAA+_ATPase"/>
</dbReference>
<keyword evidence="3" id="KW-0547">Nucleotide-binding</keyword>
<comment type="subcellular location">
    <subcellularLocation>
        <location evidence="1">Cell membrane</location>
        <topology evidence="1">Multi-pass membrane protein</topology>
    </subcellularLocation>
</comment>
<evidence type="ECO:0000256" key="6">
    <source>
        <dbReference type="ARBA" id="ARBA00023136"/>
    </source>
</evidence>
<sequence>MSPNKLLLKFALQHPIWVALTIVLGFSGALFNGVSTVLIVPVILGFLGQDISLKGVPPVLHPIFSALSGGNNSNLLLMMGVILIAIALKNVTTYASTLASSHLSRSLVNEIRQEALKLLLEVDLDFYAKTKVGDLINRLGGEVGLAANAIRIAIQLLTTAITILVFVALLLAISWQLTVVSTVLLLFVSIANHYFVVRAKKFGQQLSDSSREYSIRLLEILNGMRLVKATGNELREYQRIEDLIHDREKAEFNAQANTALIAPVNEMAGILTVLAIVILGRMFFATQLASLSTVLLTYLLILFRLLPFVSQLNGIRGGFAGAAPSVAVVHDFLRRDNKPFMSLGTQPYQRLQEGIRFEGLSFAYPGYEGLVLDQIDLWLPKGTTLALVGSSGAGKSTIADLLPRFYDPIRGRIMIDDRDLRDLDVRSLRQSMGIVSQDTFLFNDSVRNNIAYACEQVTDQQIVEAAKRANAYEFIVNLPQGFDTAIGDRGVMLSGGQRQRLAIARALLRDPDILILDEATSALDTVSERLVQQALDELSRDRTTLVIAHRLSTVQKADQIAVLDKGQVVEVGNHESLLQRQGLYARLYTMQFSENEQPICTQQVTAE</sequence>
<keyword evidence="5 7" id="KW-1133">Transmembrane helix</keyword>
<reference evidence="10 11" key="2">
    <citation type="submission" date="2018-03" db="EMBL/GenBank/DDBJ databases">
        <title>The ancient ancestry and fast evolution of plastids.</title>
        <authorList>
            <person name="Moore K.R."/>
            <person name="Magnabosco C."/>
            <person name="Momper L."/>
            <person name="Gold D.A."/>
            <person name="Bosak T."/>
            <person name="Fournier G.P."/>
        </authorList>
    </citation>
    <scope>NUCLEOTIDE SEQUENCE [LARGE SCALE GENOMIC DNA]</scope>
    <source>
        <strain evidence="10 11">ULC007</strain>
    </source>
</reference>
<proteinExistence type="predicted"/>
<feature type="transmembrane region" description="Helical" evidence="7">
    <location>
        <begin position="16"/>
        <end position="47"/>
    </location>
</feature>
<keyword evidence="4 10" id="KW-0067">ATP-binding</keyword>
<dbReference type="GO" id="GO:0005886">
    <property type="term" value="C:plasma membrane"/>
    <property type="evidence" value="ECO:0007669"/>
    <property type="project" value="UniProtKB-SubCell"/>
</dbReference>
<dbReference type="SMART" id="SM00382">
    <property type="entry name" value="AAA"/>
    <property type="match status" value="1"/>
</dbReference>
<dbReference type="Gene3D" id="3.40.50.300">
    <property type="entry name" value="P-loop containing nucleotide triphosphate hydrolases"/>
    <property type="match status" value="1"/>
</dbReference>
<dbReference type="PROSITE" id="PS50929">
    <property type="entry name" value="ABC_TM1F"/>
    <property type="match status" value="1"/>
</dbReference>